<evidence type="ECO:0000256" key="6">
    <source>
        <dbReference type="ARBA" id="ARBA00023004"/>
    </source>
</evidence>
<evidence type="ECO:0000256" key="8">
    <source>
        <dbReference type="SAM" id="MobiDB-lite"/>
    </source>
</evidence>
<dbReference type="InterPro" id="IPR037949">
    <property type="entry name" value="MopB_CT_Acetylene-hydratase"/>
</dbReference>
<feature type="domain" description="Molybdopterin oxidoreductase" evidence="10">
    <location>
        <begin position="31"/>
        <end position="461"/>
    </location>
</feature>
<evidence type="ECO:0000259" key="9">
    <source>
        <dbReference type="Pfam" id="PF00266"/>
    </source>
</evidence>
<dbReference type="InterPro" id="IPR000192">
    <property type="entry name" value="Aminotrans_V_dom"/>
</dbReference>
<dbReference type="NCBIfam" id="NF002806">
    <property type="entry name" value="PRK02948.1"/>
    <property type="match status" value="1"/>
</dbReference>
<evidence type="ECO:0000256" key="1">
    <source>
        <dbReference type="ARBA" id="ARBA00001933"/>
    </source>
</evidence>
<dbReference type="Gene3D" id="2.40.40.20">
    <property type="match status" value="1"/>
</dbReference>
<dbReference type="SUPFAM" id="SSF53706">
    <property type="entry name" value="Formate dehydrogenase/DMSO reductase, domains 1-3"/>
    <property type="match status" value="1"/>
</dbReference>
<protein>
    <recommendedName>
        <fullName evidence="3">cysteine desulfurase</fullName>
        <ecNumber evidence="3">2.8.1.7</ecNumber>
    </recommendedName>
</protein>
<keyword evidence="12" id="KW-0808">Transferase</keyword>
<accession>A0A3B0YYM1</accession>
<feature type="region of interest" description="Disordered" evidence="8">
    <location>
        <begin position="573"/>
        <end position="594"/>
    </location>
</feature>
<comment type="cofactor">
    <cofactor evidence="1">
        <name>pyridoxal 5'-phosphate</name>
        <dbReference type="ChEBI" id="CHEBI:597326"/>
    </cofactor>
</comment>
<comment type="similarity">
    <text evidence="2">Belongs to the class-V pyridoxal-phosphate-dependent aminotransferase family. NifS/IscS subfamily.</text>
</comment>
<dbReference type="InterPro" id="IPR020578">
    <property type="entry name" value="Aminotrans_V_PyrdxlP_BS"/>
</dbReference>
<dbReference type="Gene3D" id="3.40.228.10">
    <property type="entry name" value="Dimethylsulfoxide Reductase, domain 2"/>
    <property type="match status" value="1"/>
</dbReference>
<evidence type="ECO:0000256" key="7">
    <source>
        <dbReference type="ARBA" id="ARBA00023014"/>
    </source>
</evidence>
<dbReference type="EMBL" id="UOFM01000067">
    <property type="protein sequence ID" value="VAW73506.1"/>
    <property type="molecule type" value="Genomic_DNA"/>
</dbReference>
<dbReference type="Gene3D" id="3.90.1150.10">
    <property type="entry name" value="Aspartate Aminotransferase, domain 1"/>
    <property type="match status" value="1"/>
</dbReference>
<reference evidence="12" key="1">
    <citation type="submission" date="2018-06" db="EMBL/GenBank/DDBJ databases">
        <authorList>
            <person name="Zhirakovskaya E."/>
        </authorList>
    </citation>
    <scope>NUCLEOTIDE SEQUENCE</scope>
</reference>
<sequence>MVDIRADKTHQLGMICRRGRCAPEIVYSEHRLQYPMKRVGPKGTHAFERISWDEAYDAIVRNLNTIKAESGPEAVSIYTGRGAFELSLCDMFQPKGVAVSSASNVLFPFGSPNTMGVGALCYVSFAMIAPDVTLGRMLINMYTDIENAALLIVWGANPATDSPPLEMSRLEAAAKRGCEIVVIDPRHTETAKRTGAEWMPVRPGTDGALALSMIEVLIDEDLYDEKFVDQWTLGFDELVSYTQHFRPEVAETITGVPADKIRDLARRIAKASGAAPVMYTGLEYSNSGIQAIRAVLTLFAISGHLDTPGGTGLAMQGQHFPINRSCNQENPDLKRAVARDKFPLYSDYRGESHASGLVDSVLNGDPYPIRGLIIHGASLLTSWPQTSLWRETLSRLDFVVTIDRQLTADAAYADIVLPATTMFEIDSYMVYGPLFRLREKLLEPVGESRNDYLIMAELAERLGYGHLYPQSEEALIRFALKDSGYTLEDIQRHGGWVKLPTAMMEYKKYEKGALRADGAPGFETPSGKFEIWSTKLDEYGYEPLPKYTEPVEGPQSAPELARRFPLVFNSGARPHTDFRSQHHGIKSLNKDNPEPAVEINTEDAQLRGIEQGDLVEVRTPRGAVPFRARISDDIVKGAIEANMGGGTPVGPKAWQTWNVNELTDLSNYDEISGFPVYKALLCDVVRVAAGSADVKSRLKQSEPVVDVTACVNSQRRNNTSHRIYLDNNATTAIAESVKDAMLPYLESRYGNPSSIHTAGRDAREAIDKARRQLARLIGARPKRIIFTGGGSEANNLALKGIAFAQQTTGRHIITSRIEHPAVLQTTAFLERQGFSVTYLDADSDGVIHPEQLEKALTDETFLVSIMMANNEVGTIQPIRELVKIAHARGALFHTDAVQAVGKMLIDIESLDVDLLSLSGHKFHGPKGVGMLYVRKDIELESLIHGGQQEFGLRAGTENVPAIVGMGKAAELALEAWKKTDFMARLRDRLQDGIQKLIPLSRLNGHPTRRLPNTLNMSLPGLRGESLVIALDQHGISFSSGSACKSGSPKPTHVLMAMDRTEEEAHCAVRFSLDTGITEKDIEVTLAALKHVLVEIENTVRFLPCK</sequence>
<dbReference type="Gene3D" id="1.10.260.50">
    <property type="match status" value="1"/>
</dbReference>
<keyword evidence="7" id="KW-0411">Iron-sulfur</keyword>
<dbReference type="Gene3D" id="3.40.50.740">
    <property type="match status" value="1"/>
</dbReference>
<dbReference type="Pfam" id="PF01568">
    <property type="entry name" value="Molydop_binding"/>
    <property type="match status" value="1"/>
</dbReference>
<proteinExistence type="inferred from homology"/>
<evidence type="ECO:0000256" key="2">
    <source>
        <dbReference type="ARBA" id="ARBA00006490"/>
    </source>
</evidence>
<dbReference type="GO" id="GO:0031071">
    <property type="term" value="F:cysteine desulfurase activity"/>
    <property type="evidence" value="ECO:0007669"/>
    <property type="project" value="UniProtKB-EC"/>
</dbReference>
<dbReference type="GO" id="GO:0046872">
    <property type="term" value="F:metal ion binding"/>
    <property type="evidence" value="ECO:0007669"/>
    <property type="project" value="UniProtKB-KW"/>
</dbReference>
<dbReference type="PROSITE" id="PS00595">
    <property type="entry name" value="AA_TRANSFER_CLASS_5"/>
    <property type="match status" value="1"/>
</dbReference>
<dbReference type="Gene3D" id="3.40.640.10">
    <property type="entry name" value="Type I PLP-dependent aspartate aminotransferase-like (Major domain)"/>
    <property type="match status" value="1"/>
</dbReference>
<dbReference type="EC" id="2.8.1.7" evidence="3"/>
<name>A0A3B0YYM1_9ZZZZ</name>
<dbReference type="GO" id="GO:0043546">
    <property type="term" value="F:molybdopterin cofactor binding"/>
    <property type="evidence" value="ECO:0007669"/>
    <property type="project" value="InterPro"/>
</dbReference>
<dbReference type="SUPFAM" id="SSF53383">
    <property type="entry name" value="PLP-dependent transferases"/>
    <property type="match status" value="1"/>
</dbReference>
<dbReference type="GO" id="GO:0051536">
    <property type="term" value="F:iron-sulfur cluster binding"/>
    <property type="evidence" value="ECO:0007669"/>
    <property type="project" value="UniProtKB-KW"/>
</dbReference>
<evidence type="ECO:0000256" key="4">
    <source>
        <dbReference type="ARBA" id="ARBA00022723"/>
    </source>
</evidence>
<dbReference type="PANTHER" id="PTHR11601">
    <property type="entry name" value="CYSTEINE DESULFURYLASE FAMILY MEMBER"/>
    <property type="match status" value="1"/>
</dbReference>
<dbReference type="PANTHER" id="PTHR11601:SF34">
    <property type="entry name" value="CYSTEINE DESULFURASE"/>
    <property type="match status" value="1"/>
</dbReference>
<dbReference type="FunFam" id="3.40.640.10:FF:000084">
    <property type="entry name" value="IscS-like cysteine desulfurase"/>
    <property type="match status" value="1"/>
</dbReference>
<dbReference type="AlphaFoldDB" id="A0A3B0YYM1"/>
<keyword evidence="5" id="KW-0663">Pyridoxal phosphate</keyword>
<dbReference type="InterPro" id="IPR006657">
    <property type="entry name" value="MoPterin_dinucl-bd_dom"/>
</dbReference>
<dbReference type="GO" id="GO:0018818">
    <property type="term" value="F:acetylene hydratase activity"/>
    <property type="evidence" value="ECO:0007669"/>
    <property type="project" value="InterPro"/>
</dbReference>
<keyword evidence="4" id="KW-0479">Metal-binding</keyword>
<feature type="domain" description="Molybdopterin dinucleotide-binding" evidence="11">
    <location>
        <begin position="572"/>
        <end position="679"/>
    </location>
</feature>
<dbReference type="InterPro" id="IPR006656">
    <property type="entry name" value="Mopterin_OxRdtase"/>
</dbReference>
<feature type="domain" description="Aminotransferase class V" evidence="9">
    <location>
        <begin position="723"/>
        <end position="1082"/>
    </location>
</feature>
<dbReference type="InterPro" id="IPR009010">
    <property type="entry name" value="Asp_de-COase-like_dom_sf"/>
</dbReference>
<dbReference type="InterPro" id="IPR015421">
    <property type="entry name" value="PyrdxlP-dep_Trfase_major"/>
</dbReference>
<dbReference type="SUPFAM" id="SSF50692">
    <property type="entry name" value="ADC-like"/>
    <property type="match status" value="1"/>
</dbReference>
<evidence type="ECO:0000259" key="11">
    <source>
        <dbReference type="Pfam" id="PF01568"/>
    </source>
</evidence>
<evidence type="ECO:0000256" key="3">
    <source>
        <dbReference type="ARBA" id="ARBA00012239"/>
    </source>
</evidence>
<dbReference type="CDD" id="cd02781">
    <property type="entry name" value="MopB_CT_Acetylene-hydratase"/>
    <property type="match status" value="1"/>
</dbReference>
<dbReference type="Pfam" id="PF00266">
    <property type="entry name" value="Aminotran_5"/>
    <property type="match status" value="1"/>
</dbReference>
<gene>
    <name evidence="12" type="ORF">MNBD_GAMMA14-2186</name>
</gene>
<dbReference type="GO" id="GO:0016491">
    <property type="term" value="F:oxidoreductase activity"/>
    <property type="evidence" value="ECO:0007669"/>
    <property type="project" value="InterPro"/>
</dbReference>
<dbReference type="Pfam" id="PF00384">
    <property type="entry name" value="Molybdopterin"/>
    <property type="match status" value="1"/>
</dbReference>
<dbReference type="InterPro" id="IPR015422">
    <property type="entry name" value="PyrdxlP-dep_Trfase_small"/>
</dbReference>
<evidence type="ECO:0000256" key="5">
    <source>
        <dbReference type="ARBA" id="ARBA00022898"/>
    </source>
</evidence>
<organism evidence="12">
    <name type="scientific">hydrothermal vent metagenome</name>
    <dbReference type="NCBI Taxonomy" id="652676"/>
    <lineage>
        <taxon>unclassified sequences</taxon>
        <taxon>metagenomes</taxon>
        <taxon>ecological metagenomes</taxon>
    </lineage>
</organism>
<keyword evidence="6" id="KW-0408">Iron</keyword>
<dbReference type="InterPro" id="IPR015424">
    <property type="entry name" value="PyrdxlP-dep_Trfase"/>
</dbReference>
<evidence type="ECO:0000259" key="10">
    <source>
        <dbReference type="Pfam" id="PF00384"/>
    </source>
</evidence>
<evidence type="ECO:0000313" key="12">
    <source>
        <dbReference type="EMBL" id="VAW73506.1"/>
    </source>
</evidence>